<dbReference type="GO" id="GO:0016740">
    <property type="term" value="F:transferase activity"/>
    <property type="evidence" value="ECO:0007669"/>
    <property type="project" value="UniProtKB-KW"/>
</dbReference>
<dbReference type="Pfam" id="PF13671">
    <property type="entry name" value="AAA_33"/>
    <property type="match status" value="1"/>
</dbReference>
<dbReference type="InterPro" id="IPR027417">
    <property type="entry name" value="P-loop_NTPase"/>
</dbReference>
<organism evidence="2 3">
    <name type="scientific">Allofranklinella schreckenbergeri</name>
    <dbReference type="NCBI Taxonomy" id="1076744"/>
    <lineage>
        <taxon>Bacteria</taxon>
        <taxon>Pseudomonadati</taxon>
        <taxon>Pseudomonadota</taxon>
        <taxon>Betaproteobacteria</taxon>
        <taxon>Burkholderiales</taxon>
        <taxon>Comamonadaceae</taxon>
        <taxon>Allofranklinella</taxon>
    </lineage>
</organism>
<reference evidence="2 3" key="1">
    <citation type="submission" date="2018-10" db="EMBL/GenBank/DDBJ databases">
        <title>Comamonadaceae CDC group NO-1 genome sequencing and assembly.</title>
        <authorList>
            <person name="Bernier A.-M."/>
            <person name="Bernard K."/>
        </authorList>
    </citation>
    <scope>NUCLEOTIDE SEQUENCE [LARGE SCALE GENOMIC DNA]</scope>
    <source>
        <strain evidence="2 3">NML180581</strain>
    </source>
</reference>
<dbReference type="Gene3D" id="3.90.1200.10">
    <property type="match status" value="1"/>
</dbReference>
<accession>A0A3M6QRC6</accession>
<feature type="region of interest" description="Disordered" evidence="1">
    <location>
        <begin position="1"/>
        <end position="34"/>
    </location>
</feature>
<dbReference type="SUPFAM" id="SSF56112">
    <property type="entry name" value="Protein kinase-like (PK-like)"/>
    <property type="match status" value="1"/>
</dbReference>
<keyword evidence="2" id="KW-0808">Transferase</keyword>
<dbReference type="Gene3D" id="3.40.50.300">
    <property type="entry name" value="P-loop containing nucleotide triphosphate hydrolases"/>
    <property type="match status" value="1"/>
</dbReference>
<name>A0A3M6QRC6_9BURK</name>
<dbReference type="Proteomes" id="UP000281171">
    <property type="component" value="Unassembled WGS sequence"/>
</dbReference>
<dbReference type="PANTHER" id="PTHR43883:SF1">
    <property type="entry name" value="GLUCONOKINASE"/>
    <property type="match status" value="1"/>
</dbReference>
<dbReference type="InterPro" id="IPR011009">
    <property type="entry name" value="Kinase-like_dom_sf"/>
</dbReference>
<dbReference type="EMBL" id="RDQK01000041">
    <property type="protein sequence ID" value="RMX05598.1"/>
    <property type="molecule type" value="Genomic_DNA"/>
</dbReference>
<dbReference type="AlphaFoldDB" id="A0A3M6QRC6"/>
<dbReference type="SUPFAM" id="SSF52540">
    <property type="entry name" value="P-loop containing nucleoside triphosphate hydrolases"/>
    <property type="match status" value="1"/>
</dbReference>
<dbReference type="PANTHER" id="PTHR43883">
    <property type="entry name" value="SLR0207 PROTEIN"/>
    <property type="match status" value="1"/>
</dbReference>
<feature type="compositionally biased region" description="Basic and acidic residues" evidence="1">
    <location>
        <begin position="1"/>
        <end position="11"/>
    </location>
</feature>
<protein>
    <submittedName>
        <fullName evidence="2">Aminoglycoside phosphotransferase</fullName>
    </submittedName>
</protein>
<evidence type="ECO:0000313" key="3">
    <source>
        <dbReference type="Proteomes" id="UP000281171"/>
    </source>
</evidence>
<gene>
    <name evidence="2" type="ORF">EBQ24_12145</name>
</gene>
<dbReference type="InterPro" id="IPR052732">
    <property type="entry name" value="Cell-binding_unc_protein"/>
</dbReference>
<sequence length="583" mass="64384">MMRSCKEEKRRIIIGRMPDSSPRETPKPPMQRTAPADQDIEALLQELRQQGLADVALVQTHISWLLMGGQRVWKIKKPVHLPFLDFRTLAQRQHCCEEELRLNRRFAPELYLGLHPLWRDAAGRLSWHAPDTPTTSANHIPNEWAVEMQRFPADALLSARLTAAQAKQARTHHAPVANAAIGPAADPVSAPGLHALGQRLAQFHAQASAANPDPRYGSPELIRAEVDQVLRTLRQGALAAHVPAWQAWVEAQSQRLWPLWQARQRLVREGHGDLHLGNLVVLGDAIAPFDGIEFQPAMRWLDPVNDIAFLSMDLHAHGRSDLAAHLMDGWLQTSGDYAGLGTWRFYEVYRALVRAMVAQLTPGQAAQGQRYVDLLDRWTAGTAAQAAPAAPANAPHRPPLLITCGLSGSGKSTVAAAVMERLGAVRLRSDVERKRLFGLAALEDSAQHGLNIYTPEATARTFTRLGELAAGALEAGWPVVIDAAFLRREQRDAMRALARQRGLPFAILHCQAPEAILRQRIAQRQAQGQDPSEATADVLARQQQWLEPLDQGEQAVACPIDTRQPDWLTACLADLAKLQIKGK</sequence>
<evidence type="ECO:0000256" key="1">
    <source>
        <dbReference type="SAM" id="MobiDB-lite"/>
    </source>
</evidence>
<evidence type="ECO:0000313" key="2">
    <source>
        <dbReference type="EMBL" id="RMX05598.1"/>
    </source>
</evidence>
<proteinExistence type="predicted"/>
<comment type="caution">
    <text evidence="2">The sequence shown here is derived from an EMBL/GenBank/DDBJ whole genome shotgun (WGS) entry which is preliminary data.</text>
</comment>